<dbReference type="EMBL" id="PZKG01000063">
    <property type="protein sequence ID" value="PTE21168.1"/>
    <property type="molecule type" value="Genomic_DNA"/>
</dbReference>
<dbReference type="Proteomes" id="UP000241010">
    <property type="component" value="Unassembled WGS sequence"/>
</dbReference>
<accession>A0A2T4JTD1</accession>
<gene>
    <name evidence="2" type="ORF">C5F48_13695</name>
</gene>
<proteinExistence type="predicted"/>
<name>A0A2T4JTD1_9RHOB</name>
<sequence length="116" mass="12810">MQISNFAEAGQFAPARIAEALRTTRDEVARTVGLGRDAVMRPDRIASAKTQKRLREMVEILNRVEPRFGSALIAYAWYRSEPLSGFAGLTAMQLVREGRAAEVMDYIDAVDAGIHA</sequence>
<evidence type="ECO:0000259" key="1">
    <source>
        <dbReference type="Pfam" id="PF09722"/>
    </source>
</evidence>
<dbReference type="AlphaFoldDB" id="A0A2T4JTD1"/>
<reference evidence="2 3" key="1">
    <citation type="submission" date="2018-03" db="EMBL/GenBank/DDBJ databases">
        <title>Cereibacter changlensis.</title>
        <authorList>
            <person name="Meyer T.E."/>
            <person name="Miller S."/>
            <person name="Lodha T."/>
            <person name="Gandham S."/>
            <person name="Chintalapati S."/>
            <person name="Chintalapati V.R."/>
        </authorList>
    </citation>
    <scope>NUCLEOTIDE SEQUENCE [LARGE SCALE GENOMIC DNA]</scope>
    <source>
        <strain evidence="2 3">JA139</strain>
    </source>
</reference>
<evidence type="ECO:0000313" key="2">
    <source>
        <dbReference type="EMBL" id="PTE21168.1"/>
    </source>
</evidence>
<dbReference type="OrthoDB" id="582619at2"/>
<dbReference type="Pfam" id="PF09722">
    <property type="entry name" value="Xre_MbcA_ParS_C"/>
    <property type="match status" value="1"/>
</dbReference>
<protein>
    <recommendedName>
        <fullName evidence="1">Antitoxin Xre/MbcA/ParS-like toxin-binding domain-containing protein</fullName>
    </recommendedName>
</protein>
<evidence type="ECO:0000313" key="3">
    <source>
        <dbReference type="Proteomes" id="UP000241010"/>
    </source>
</evidence>
<keyword evidence="3" id="KW-1185">Reference proteome</keyword>
<dbReference type="InterPro" id="IPR024467">
    <property type="entry name" value="Xre/MbcA/ParS-like_toxin-bd"/>
</dbReference>
<comment type="caution">
    <text evidence="2">The sequence shown here is derived from an EMBL/GenBank/DDBJ whole genome shotgun (WGS) entry which is preliminary data.</text>
</comment>
<dbReference type="RefSeq" id="WP_107664467.1">
    <property type="nucleotide sequence ID" value="NZ_PZKG01000063.1"/>
</dbReference>
<organism evidence="2 3">
    <name type="scientific">Cereibacter changlensis JA139</name>
    <dbReference type="NCBI Taxonomy" id="1188249"/>
    <lineage>
        <taxon>Bacteria</taxon>
        <taxon>Pseudomonadati</taxon>
        <taxon>Pseudomonadota</taxon>
        <taxon>Alphaproteobacteria</taxon>
        <taxon>Rhodobacterales</taxon>
        <taxon>Paracoccaceae</taxon>
        <taxon>Cereibacter</taxon>
    </lineage>
</organism>
<feature type="domain" description="Antitoxin Xre/MbcA/ParS-like toxin-binding" evidence="1">
    <location>
        <begin position="68"/>
        <end position="113"/>
    </location>
</feature>